<accession>A0A917NTK0</accession>
<gene>
    <name evidence="2" type="ORF">GCM10011320_33960</name>
</gene>
<dbReference type="Gene3D" id="3.40.190.10">
    <property type="entry name" value="Periplasmic binding protein-like II"/>
    <property type="match status" value="1"/>
</dbReference>
<comment type="caution">
    <text evidence="2">The sequence shown here is derived from an EMBL/GenBank/DDBJ whole genome shotgun (WGS) entry which is preliminary data.</text>
</comment>
<evidence type="ECO:0000313" key="3">
    <source>
        <dbReference type="Proteomes" id="UP000661507"/>
    </source>
</evidence>
<organism evidence="2 3">
    <name type="scientific">Neoroseomonas lacus</name>
    <dbReference type="NCBI Taxonomy" id="287609"/>
    <lineage>
        <taxon>Bacteria</taxon>
        <taxon>Pseudomonadati</taxon>
        <taxon>Pseudomonadota</taxon>
        <taxon>Alphaproteobacteria</taxon>
        <taxon>Acetobacterales</taxon>
        <taxon>Acetobacteraceae</taxon>
        <taxon>Neoroseomonas</taxon>
    </lineage>
</organism>
<dbReference type="InterPro" id="IPR005064">
    <property type="entry name" value="BUG"/>
</dbReference>
<dbReference type="PANTHER" id="PTHR42928:SF5">
    <property type="entry name" value="BLR1237 PROTEIN"/>
    <property type="match status" value="1"/>
</dbReference>
<dbReference type="Pfam" id="PF03401">
    <property type="entry name" value="TctC"/>
    <property type="match status" value="1"/>
</dbReference>
<keyword evidence="3" id="KW-1185">Reference proteome</keyword>
<dbReference type="Gene3D" id="3.40.190.150">
    <property type="entry name" value="Bordetella uptake gene, domain 1"/>
    <property type="match status" value="1"/>
</dbReference>
<dbReference type="InterPro" id="IPR042100">
    <property type="entry name" value="Bug_dom1"/>
</dbReference>
<sequence length="340" mass="35268">MDGARRAVVACVESPGGKPMSIARRTALTAALAIAAPAVRAQTRTWPNRPVRIIIPYAPGGPVEIPGRFIAEHLSARLGLPVIVETRPGAGGAVGTKQVIAATDQHTLAMVTGAVAIQPAVQPDIGYDPVTELLPVSLVSTASMGFMVRPNAAFRDLQGLIAAAKAAPGRLTYGSSGNGTTTHMAAALFGARAGITWQHVPYRGGGQLISGFLAGDVDVMSGDLATLLPHVQEGRGLLLGVTAPERVPVLPDVPSIAEVVPGTGITIWFALFAPRNFPEDAVARIVAELAPLRSGSALGERMAATGGQLLLTGPAELAEQLRREMPLWRQVVAEAGIRPE</sequence>
<dbReference type="Proteomes" id="UP000661507">
    <property type="component" value="Unassembled WGS sequence"/>
</dbReference>
<reference evidence="2" key="1">
    <citation type="journal article" date="2014" name="Int. J. Syst. Evol. Microbiol.">
        <title>Complete genome sequence of Corynebacterium casei LMG S-19264T (=DSM 44701T), isolated from a smear-ripened cheese.</title>
        <authorList>
            <consortium name="US DOE Joint Genome Institute (JGI-PGF)"/>
            <person name="Walter F."/>
            <person name="Albersmeier A."/>
            <person name="Kalinowski J."/>
            <person name="Ruckert C."/>
        </authorList>
    </citation>
    <scope>NUCLEOTIDE SEQUENCE</scope>
    <source>
        <strain evidence="2">CGMCC 1.3617</strain>
    </source>
</reference>
<evidence type="ECO:0000313" key="2">
    <source>
        <dbReference type="EMBL" id="GGJ23870.1"/>
    </source>
</evidence>
<name>A0A917NTK0_9PROT</name>
<dbReference type="PANTHER" id="PTHR42928">
    <property type="entry name" value="TRICARBOXYLATE-BINDING PROTEIN"/>
    <property type="match status" value="1"/>
</dbReference>
<comment type="similarity">
    <text evidence="1">Belongs to the UPF0065 (bug) family.</text>
</comment>
<protein>
    <submittedName>
        <fullName evidence="2">MFS transporter</fullName>
    </submittedName>
</protein>
<proteinExistence type="inferred from homology"/>
<dbReference type="EMBL" id="BMKW01000008">
    <property type="protein sequence ID" value="GGJ23870.1"/>
    <property type="molecule type" value="Genomic_DNA"/>
</dbReference>
<evidence type="ECO:0000256" key="1">
    <source>
        <dbReference type="ARBA" id="ARBA00006987"/>
    </source>
</evidence>
<dbReference type="PIRSF" id="PIRSF017082">
    <property type="entry name" value="YflP"/>
    <property type="match status" value="1"/>
</dbReference>
<reference evidence="2" key="2">
    <citation type="submission" date="2020-09" db="EMBL/GenBank/DDBJ databases">
        <authorList>
            <person name="Sun Q."/>
            <person name="Zhou Y."/>
        </authorList>
    </citation>
    <scope>NUCLEOTIDE SEQUENCE</scope>
    <source>
        <strain evidence="2">CGMCC 1.3617</strain>
    </source>
</reference>
<dbReference type="SUPFAM" id="SSF53850">
    <property type="entry name" value="Periplasmic binding protein-like II"/>
    <property type="match status" value="1"/>
</dbReference>
<dbReference type="AlphaFoldDB" id="A0A917NTK0"/>